<reference evidence="1" key="1">
    <citation type="submission" date="2024-06" db="EMBL/GenBank/DDBJ databases">
        <title>The genome sequences of Kitasatospora sp. strain HUAS MG31.</title>
        <authorList>
            <person name="Mo P."/>
        </authorList>
    </citation>
    <scope>NUCLEOTIDE SEQUENCE</scope>
    <source>
        <strain evidence="1">HUAS MG31</strain>
    </source>
</reference>
<dbReference type="Pfam" id="PF08962">
    <property type="entry name" value="Rv2632c-like"/>
    <property type="match status" value="1"/>
</dbReference>
<dbReference type="RefSeq" id="WP_354639313.1">
    <property type="nucleotide sequence ID" value="NZ_CP159872.1"/>
</dbReference>
<dbReference type="AlphaFoldDB" id="A0AAU8JT85"/>
<protein>
    <submittedName>
        <fullName evidence="1">DUF1876 domain-containing protein</fullName>
    </submittedName>
</protein>
<sequence length="87" mass="9446">MQNHWIVDLNFEEDENRTSCTASLSGFSAPGVRGVGVARRNPDDTPDSTIGEELAAARACSNLAHELINKAASGIEDHTHRRANLIF</sequence>
<name>A0AAU8JT85_9ACTN</name>
<gene>
    <name evidence="1" type="ORF">ABWK59_08665</name>
</gene>
<dbReference type="KEGG" id="kcm:ABWK59_08665"/>
<dbReference type="EMBL" id="CP159872">
    <property type="protein sequence ID" value="XCM78996.1"/>
    <property type="molecule type" value="Genomic_DNA"/>
</dbReference>
<dbReference type="Gene3D" id="3.30.160.240">
    <property type="entry name" value="Rv1738"/>
    <property type="match status" value="1"/>
</dbReference>
<evidence type="ECO:0000313" key="1">
    <source>
        <dbReference type="EMBL" id="XCM78996.1"/>
    </source>
</evidence>
<organism evidence="1">
    <name type="scientific">Kitasatospora camelliae</name>
    <dbReference type="NCBI Taxonomy" id="3156397"/>
    <lineage>
        <taxon>Bacteria</taxon>
        <taxon>Bacillati</taxon>
        <taxon>Actinomycetota</taxon>
        <taxon>Actinomycetes</taxon>
        <taxon>Kitasatosporales</taxon>
        <taxon>Streptomycetaceae</taxon>
        <taxon>Kitasatospora</taxon>
    </lineage>
</organism>
<dbReference type="SUPFAM" id="SSF143212">
    <property type="entry name" value="Rv2632c-like"/>
    <property type="match status" value="1"/>
</dbReference>
<proteinExistence type="predicted"/>
<accession>A0AAU8JT85</accession>
<dbReference type="InterPro" id="IPR015057">
    <property type="entry name" value="Rv2632c-like"/>
</dbReference>
<dbReference type="InterPro" id="IPR038070">
    <property type="entry name" value="Rv2632c-like_sf"/>
</dbReference>